<dbReference type="SUPFAM" id="SSF54928">
    <property type="entry name" value="RNA-binding domain, RBD"/>
    <property type="match status" value="1"/>
</dbReference>
<protein>
    <submittedName>
        <fullName evidence="5">Related to mei2 protein</fullName>
    </submittedName>
</protein>
<evidence type="ECO:0000256" key="1">
    <source>
        <dbReference type="ARBA" id="ARBA00022884"/>
    </source>
</evidence>
<dbReference type="EMBL" id="FJUX01000006">
    <property type="protein sequence ID" value="CZS90709.1"/>
    <property type="molecule type" value="Genomic_DNA"/>
</dbReference>
<dbReference type="Proteomes" id="UP000178912">
    <property type="component" value="Unassembled WGS sequence"/>
</dbReference>
<dbReference type="InterPro" id="IPR007201">
    <property type="entry name" value="Mei2-like_Rrm_C"/>
</dbReference>
<gene>
    <name evidence="5" type="ORF">RAG0_01653</name>
</gene>
<dbReference type="GO" id="GO:0003723">
    <property type="term" value="F:RNA binding"/>
    <property type="evidence" value="ECO:0007669"/>
    <property type="project" value="UniProtKB-UniRule"/>
</dbReference>
<dbReference type="Gene3D" id="3.30.70.330">
    <property type="match status" value="1"/>
</dbReference>
<name>A0A1E1JY18_9HELO</name>
<evidence type="ECO:0000256" key="3">
    <source>
        <dbReference type="SAM" id="MobiDB-lite"/>
    </source>
</evidence>
<feature type="compositionally biased region" description="Polar residues" evidence="3">
    <location>
        <begin position="326"/>
        <end position="336"/>
    </location>
</feature>
<dbReference type="AlphaFoldDB" id="A0A1E1JY18"/>
<dbReference type="CDD" id="cd12532">
    <property type="entry name" value="RRM3_MEI2_fungi"/>
    <property type="match status" value="1"/>
</dbReference>
<evidence type="ECO:0000313" key="5">
    <source>
        <dbReference type="EMBL" id="CZS90709.1"/>
    </source>
</evidence>
<dbReference type="InterPro" id="IPR012677">
    <property type="entry name" value="Nucleotide-bd_a/b_plait_sf"/>
</dbReference>
<accession>A0A1E1JY18</accession>
<dbReference type="Pfam" id="PF04059">
    <property type="entry name" value="RRM_2"/>
    <property type="match status" value="1"/>
</dbReference>
<feature type="compositionally biased region" description="Polar residues" evidence="3">
    <location>
        <begin position="35"/>
        <end position="55"/>
    </location>
</feature>
<feature type="domain" description="RRM" evidence="4">
    <location>
        <begin position="514"/>
        <end position="610"/>
    </location>
</feature>
<sequence>MSRYTNSPSSSLRDESAQNTPYTTLTAFSPEDVRLQQSSTSRSGMGPPTTQSDPFVTSDKSKAEQKLSATASTFQPFGMRGSSMVPTSLSSSPVPGTTQYLDAVIEKATSSPKGDPEMGFGTFTTNTMMTRNIKVSSIMKNEVMPLIETTWKKLHKAGNSVRGSFKFRDIGDTVYIRLGNISDAPTVYNALSKGHDNIAVEYVSINTINKGLSPQQEFSSAHEGQVALRVKYPTGRSSNKLQFEKSIRDLLSVEGPIVAWQKMAAVEAGVFHLIAEFNDSAHALRAMQRINGMNLGDAVDPSIISITFNEPDRSSTLSAQRAKPTMTPTRRSGPSENQAAFIGEMGNMSIGSGQVPQAHTISGFSTTTSPLSYGMGNPGFNMPPGPLPLAMNSMYSPVSIGHNSQQCGAASLAQYQPPPFFQQGYSPSTMVSYTPRMYGQQYTSPSRFYDQRMPQGARDHTYYHPRGDGRFEMARYGYGGNRQFGPRNSRQNQAAGQHNHVDIERIRAGIDVRTTVMLRNIPNKVDQAMLKEIVDESSFGKYDFMYLRIDFSNNCNVGYAFINFHDPLDIIKFVELRSNQKWQRFRSEKVAEVSYATIQGRDCLIQKFRNSSVMLEPEHYRPKLFFILQDGDELAGKEEPFSPSDNASKLKRSCENAEHVGLFAPSAGQQFRDEQRRRRSQYDRGTSLAERDEYYDESLYLGFPNCNHSAGIGL</sequence>
<proteinExistence type="predicted"/>
<keyword evidence="1 2" id="KW-0694">RNA-binding</keyword>
<organism evidence="5 6">
    <name type="scientific">Rhynchosporium agropyri</name>
    <dbReference type="NCBI Taxonomy" id="914238"/>
    <lineage>
        <taxon>Eukaryota</taxon>
        <taxon>Fungi</taxon>
        <taxon>Dikarya</taxon>
        <taxon>Ascomycota</taxon>
        <taxon>Pezizomycotina</taxon>
        <taxon>Leotiomycetes</taxon>
        <taxon>Helotiales</taxon>
        <taxon>Ploettnerulaceae</taxon>
        <taxon>Rhynchosporium</taxon>
    </lineage>
</organism>
<feature type="region of interest" description="Disordered" evidence="3">
    <location>
        <begin position="311"/>
        <end position="336"/>
    </location>
</feature>
<dbReference type="InterPro" id="IPR035979">
    <property type="entry name" value="RBD_domain_sf"/>
</dbReference>
<evidence type="ECO:0000313" key="6">
    <source>
        <dbReference type="Proteomes" id="UP000178912"/>
    </source>
</evidence>
<dbReference type="PROSITE" id="PS50102">
    <property type="entry name" value="RRM"/>
    <property type="match status" value="1"/>
</dbReference>
<feature type="compositionally biased region" description="Polar residues" evidence="3">
    <location>
        <begin position="1"/>
        <end position="27"/>
    </location>
</feature>
<dbReference type="InterPro" id="IPR000504">
    <property type="entry name" value="RRM_dom"/>
</dbReference>
<dbReference type="PANTHER" id="PTHR23189">
    <property type="entry name" value="RNA RECOGNITION MOTIF-CONTAINING"/>
    <property type="match status" value="1"/>
</dbReference>
<dbReference type="InterPro" id="IPR034862">
    <property type="entry name" value="Fungal_Mei2-like_RRM3"/>
</dbReference>
<feature type="region of interest" description="Disordered" evidence="3">
    <location>
        <begin position="1"/>
        <end position="95"/>
    </location>
</feature>
<feature type="compositionally biased region" description="Low complexity" evidence="3">
    <location>
        <begin position="81"/>
        <end position="95"/>
    </location>
</feature>
<reference evidence="6" key="1">
    <citation type="submission" date="2016-03" db="EMBL/GenBank/DDBJ databases">
        <authorList>
            <person name="Guldener U."/>
        </authorList>
    </citation>
    <scope>NUCLEOTIDE SEQUENCE [LARGE SCALE GENOMIC DNA]</scope>
    <source>
        <strain evidence="6">04CH-RAC-A.6.1</strain>
    </source>
</reference>
<dbReference type="OrthoDB" id="417481at2759"/>
<evidence type="ECO:0000256" key="2">
    <source>
        <dbReference type="PROSITE-ProRule" id="PRU00176"/>
    </source>
</evidence>
<keyword evidence="6" id="KW-1185">Reference proteome</keyword>
<evidence type="ECO:0000259" key="4">
    <source>
        <dbReference type="PROSITE" id="PS50102"/>
    </source>
</evidence>